<evidence type="ECO:0000313" key="2">
    <source>
        <dbReference type="Proteomes" id="UP000014071"/>
    </source>
</evidence>
<dbReference type="EMBL" id="DF238796">
    <property type="protein sequence ID" value="GAC95739.1"/>
    <property type="molecule type" value="Genomic_DNA"/>
</dbReference>
<organism evidence="1 2">
    <name type="scientific">Pseudozyma hubeiensis (strain SY62)</name>
    <name type="common">Yeast</name>
    <dbReference type="NCBI Taxonomy" id="1305764"/>
    <lineage>
        <taxon>Eukaryota</taxon>
        <taxon>Fungi</taxon>
        <taxon>Dikarya</taxon>
        <taxon>Basidiomycota</taxon>
        <taxon>Ustilaginomycotina</taxon>
        <taxon>Ustilaginomycetes</taxon>
        <taxon>Ustilaginales</taxon>
        <taxon>Ustilaginaceae</taxon>
        <taxon>Pseudozyma</taxon>
    </lineage>
</organism>
<dbReference type="AlphaFoldDB" id="R9P359"/>
<sequence length="186" mass="20116">MIRTTGSAGIDSSRSTSRPTLALACIRAFGVSNTAPWALLHFGKSRKRSRIRPMVSNSTAPRNTPHHGLLASAEPQEVPRCISTARCGENLIKLCRSCVSQVWPGPVKVDTANTLCLRSFALWGQCSEHLFEITLDLSARKLDDGQIGKQGYVGKVGVVALLHLKASRNAGDICQELLDLIVLVGR</sequence>
<dbReference type="RefSeq" id="XP_012189326.1">
    <property type="nucleotide sequence ID" value="XM_012333936.1"/>
</dbReference>
<protein>
    <submittedName>
        <fullName evidence="1">WD repeat-containing protein 46</fullName>
    </submittedName>
</protein>
<keyword evidence="2" id="KW-1185">Reference proteome</keyword>
<gene>
    <name evidence="1" type="ORF">PHSY_003315</name>
</gene>
<reference evidence="2" key="1">
    <citation type="journal article" date="2013" name="Genome Announc.">
        <title>Draft genome sequence of the basidiomycetous yeast-like fungus Pseudozyma hubeiensis SY62, which produces an abundant amount of the biosurfactant mannosylerythritol lipids.</title>
        <authorList>
            <person name="Konishi M."/>
            <person name="Hatada Y."/>
            <person name="Horiuchi J."/>
        </authorList>
    </citation>
    <scope>NUCLEOTIDE SEQUENCE [LARGE SCALE GENOMIC DNA]</scope>
    <source>
        <strain evidence="2">SY62</strain>
    </source>
</reference>
<dbReference type="Proteomes" id="UP000014071">
    <property type="component" value="Unassembled WGS sequence"/>
</dbReference>
<name>R9P359_PSEHS</name>
<dbReference type="HOGENOM" id="CLU_1455028_0_0_1"/>
<evidence type="ECO:0000313" key="1">
    <source>
        <dbReference type="EMBL" id="GAC95739.1"/>
    </source>
</evidence>
<proteinExistence type="predicted"/>
<accession>R9P359</accession>
<dbReference type="GeneID" id="24108605"/>